<proteinExistence type="predicted"/>
<protein>
    <submittedName>
        <fullName evidence="1">Uncharacterized protein</fullName>
    </submittedName>
</protein>
<name>A0ABR2HKJ0_9EUKA</name>
<organism evidence="1 2">
    <name type="scientific">Tritrichomonas musculus</name>
    <dbReference type="NCBI Taxonomy" id="1915356"/>
    <lineage>
        <taxon>Eukaryota</taxon>
        <taxon>Metamonada</taxon>
        <taxon>Parabasalia</taxon>
        <taxon>Tritrichomonadida</taxon>
        <taxon>Tritrichomonadidae</taxon>
        <taxon>Tritrichomonas</taxon>
    </lineage>
</organism>
<evidence type="ECO:0000313" key="2">
    <source>
        <dbReference type="Proteomes" id="UP001470230"/>
    </source>
</evidence>
<comment type="caution">
    <text evidence="1">The sequence shown here is derived from an EMBL/GenBank/DDBJ whole genome shotgun (WGS) entry which is preliminary data.</text>
</comment>
<keyword evidence="2" id="KW-1185">Reference proteome</keyword>
<evidence type="ECO:0000313" key="1">
    <source>
        <dbReference type="EMBL" id="KAK8848117.1"/>
    </source>
</evidence>
<sequence length="345" mass="39374">MKNKKKEYFRNCEWFENTFGFKETLFNIDKFFFPRESDLGIQLYSDILERTFLAGRFSTRNISSFHLNSRGKGTFSIIGKLNDYLYAYSIPEFCGATFQVNTNFNCLNNVCIDHKPEDGVTSYIYLNTTGAQAAISTAASLVFRNYNLTLASDNKINLIRNTSMPVQEGFSLLSQIIFVKDDVNFNFDCSDLNVYEVGVQENCQVVLTRHDSENLRFLPYEQIVHQVFVSSFDLSDDQQNNRKLMISIEPFLLEAEYKSTILAAWENSLKYPNYPGSKKCFLTMIGYETCNVPLEIVLKSIQSCQNLIIESGLDVCLIANDKNCFAYACNNLGEMVNQTSGRIVS</sequence>
<dbReference type="EMBL" id="JAPFFF010000027">
    <property type="protein sequence ID" value="KAK8848117.1"/>
    <property type="molecule type" value="Genomic_DNA"/>
</dbReference>
<dbReference type="PANTHER" id="PTHR35609">
    <property type="entry name" value="MACRO DOMAIN-CONTAINING PROTEIN"/>
    <property type="match status" value="1"/>
</dbReference>
<dbReference type="PANTHER" id="PTHR35609:SF1">
    <property type="entry name" value="MACRO DOMAIN-CONTAINING PROTEIN"/>
    <property type="match status" value="1"/>
</dbReference>
<reference evidence="1 2" key="1">
    <citation type="submission" date="2024-04" db="EMBL/GenBank/DDBJ databases">
        <title>Tritrichomonas musculus Genome.</title>
        <authorList>
            <person name="Alves-Ferreira E."/>
            <person name="Grigg M."/>
            <person name="Lorenzi H."/>
            <person name="Galac M."/>
        </authorList>
    </citation>
    <scope>NUCLEOTIDE SEQUENCE [LARGE SCALE GENOMIC DNA]</scope>
    <source>
        <strain evidence="1 2">EAF2021</strain>
    </source>
</reference>
<gene>
    <name evidence="1" type="ORF">M9Y10_019173</name>
</gene>
<accession>A0ABR2HKJ0</accession>
<dbReference type="Proteomes" id="UP001470230">
    <property type="component" value="Unassembled WGS sequence"/>
</dbReference>